<dbReference type="InterPro" id="IPR052962">
    <property type="entry name" value="AA_Transporter_AGT"/>
</dbReference>
<comment type="subcellular location">
    <subcellularLocation>
        <location evidence="1">Membrane</location>
        <topology evidence="1">Multi-pass membrane protein</topology>
    </subcellularLocation>
</comment>
<evidence type="ECO:0000256" key="3">
    <source>
        <dbReference type="ARBA" id="ARBA00022989"/>
    </source>
</evidence>
<feature type="transmembrane region" description="Helical" evidence="5">
    <location>
        <begin position="12"/>
        <end position="32"/>
    </location>
</feature>
<evidence type="ECO:0000256" key="2">
    <source>
        <dbReference type="ARBA" id="ARBA00022692"/>
    </source>
</evidence>
<feature type="transmembrane region" description="Helical" evidence="5">
    <location>
        <begin position="44"/>
        <end position="66"/>
    </location>
</feature>
<dbReference type="Proteomes" id="UP000510886">
    <property type="component" value="Chromosome"/>
</dbReference>
<feature type="transmembrane region" description="Helical" evidence="5">
    <location>
        <begin position="208"/>
        <end position="224"/>
    </location>
</feature>
<feature type="transmembrane region" description="Helical" evidence="5">
    <location>
        <begin position="135"/>
        <end position="155"/>
    </location>
</feature>
<evidence type="ECO:0000256" key="5">
    <source>
        <dbReference type="SAM" id="Phobius"/>
    </source>
</evidence>
<evidence type="ECO:0000313" key="7">
    <source>
        <dbReference type="Proteomes" id="UP000510886"/>
    </source>
</evidence>
<dbReference type="AlphaFoldDB" id="A0A7H9EMR7"/>
<accession>A0A7H9EMR7</accession>
<sequence>MNGGTSMRQRKISLFSGVMLALSSLIGSGWLFGSGAAARVAGPAAVISWIIGAIIMIMIAFNYVELGTMFPESGGMSRFAQYSHGPLLGFIAAWANWVSLVTLLPIEAVACVQYMSSWPWAWANWTRKFMADGTITTEGLLVVFAIMIVFTLINFWSVKLLTHFTSLISVFKILIPSLTILMLIIAGFHGSNFGHNSATFMPYGTRGIFEAVAVSGIILSYDAFQTVINMGGEMVNPQKNIFRGVWISLSITAVIYILLQVAFIGAVAPSDLARVGWHGINFASPFADLAILLGLHWLSLLLYVDAFVSPFGTGVTFVATSSRTLAAMTRNGNLPAWLGRMNRRYMIPRLAMLADLFLAMVLVFFFRDWSKLATVVSISTFVAYATGPVTAVALRKLRPHFTRPFNSRHLAWVAPVSFVMTGLVIYWAMWPTTVEVIGIVLLGLPIYFYYDLRYNHVPLRRQLKGALWLLVYLVFISVVSYLGSTGFGGRDILRYPFDFIVIIGTSLIFYWWAVRSRVDGPDLEAAEKVNAKVKRTYEDK</sequence>
<evidence type="ECO:0000256" key="4">
    <source>
        <dbReference type="ARBA" id="ARBA00023136"/>
    </source>
</evidence>
<feature type="transmembrane region" description="Helical" evidence="5">
    <location>
        <begin position="436"/>
        <end position="454"/>
    </location>
</feature>
<dbReference type="Gene3D" id="1.20.1740.10">
    <property type="entry name" value="Amino acid/polyamine transporter I"/>
    <property type="match status" value="1"/>
</dbReference>
<feature type="transmembrane region" description="Helical" evidence="5">
    <location>
        <begin position="245"/>
        <end position="268"/>
    </location>
</feature>
<feature type="transmembrane region" description="Helical" evidence="5">
    <location>
        <begin position="280"/>
        <end position="304"/>
    </location>
</feature>
<evidence type="ECO:0000313" key="6">
    <source>
        <dbReference type="EMBL" id="QLL78597.1"/>
    </source>
</evidence>
<keyword evidence="4 5" id="KW-0472">Membrane</keyword>
<feature type="transmembrane region" description="Helical" evidence="5">
    <location>
        <begin position="167"/>
        <end position="188"/>
    </location>
</feature>
<feature type="transmembrane region" description="Helical" evidence="5">
    <location>
        <begin position="495"/>
        <end position="513"/>
    </location>
</feature>
<name>A0A7H9EMR7_9LACO</name>
<feature type="transmembrane region" description="Helical" evidence="5">
    <location>
        <begin position="87"/>
        <end position="115"/>
    </location>
</feature>
<dbReference type="PANTHER" id="PTHR47547">
    <property type="match status" value="1"/>
</dbReference>
<keyword evidence="2 5" id="KW-0812">Transmembrane</keyword>
<feature type="transmembrane region" description="Helical" evidence="5">
    <location>
        <begin position="466"/>
        <end position="483"/>
    </location>
</feature>
<organism evidence="6 7">
    <name type="scientific">Ligilactobacillus saerimneri</name>
    <dbReference type="NCBI Taxonomy" id="228229"/>
    <lineage>
        <taxon>Bacteria</taxon>
        <taxon>Bacillati</taxon>
        <taxon>Bacillota</taxon>
        <taxon>Bacilli</taxon>
        <taxon>Lactobacillales</taxon>
        <taxon>Lactobacillaceae</taxon>
        <taxon>Ligilactobacillus</taxon>
    </lineage>
</organism>
<proteinExistence type="predicted"/>
<reference evidence="6 7" key="1">
    <citation type="submission" date="2020-01" db="EMBL/GenBank/DDBJ databases">
        <title>Complete and circular genome sequences of six lactobacillus isolates from horses.</title>
        <authorList>
            <person name="Hassan H.M."/>
        </authorList>
    </citation>
    <scope>NUCLEOTIDE SEQUENCE [LARGE SCALE GENOMIC DNA]</scope>
    <source>
        <strain evidence="6 7">1A</strain>
    </source>
</reference>
<dbReference type="PANTHER" id="PTHR47547:SF1">
    <property type="entry name" value="ASPARTATE-PROTON SYMPORTER"/>
    <property type="match status" value="1"/>
</dbReference>
<dbReference type="GO" id="GO:0016020">
    <property type="term" value="C:membrane"/>
    <property type="evidence" value="ECO:0007669"/>
    <property type="project" value="UniProtKB-SubCell"/>
</dbReference>
<dbReference type="PIRSF" id="PIRSF006060">
    <property type="entry name" value="AA_transporter"/>
    <property type="match status" value="1"/>
</dbReference>
<dbReference type="GO" id="GO:0022857">
    <property type="term" value="F:transmembrane transporter activity"/>
    <property type="evidence" value="ECO:0007669"/>
    <property type="project" value="InterPro"/>
</dbReference>
<dbReference type="EMBL" id="CP047418">
    <property type="protein sequence ID" value="QLL78597.1"/>
    <property type="molecule type" value="Genomic_DNA"/>
</dbReference>
<feature type="transmembrane region" description="Helical" evidence="5">
    <location>
        <begin position="410"/>
        <end position="430"/>
    </location>
</feature>
<gene>
    <name evidence="6" type="ORF">GTO87_08375</name>
</gene>
<feature type="transmembrane region" description="Helical" evidence="5">
    <location>
        <begin position="372"/>
        <end position="394"/>
    </location>
</feature>
<evidence type="ECO:0000256" key="1">
    <source>
        <dbReference type="ARBA" id="ARBA00004141"/>
    </source>
</evidence>
<protein>
    <submittedName>
        <fullName evidence="6">Amino acid permease</fullName>
    </submittedName>
</protein>
<dbReference type="Pfam" id="PF13520">
    <property type="entry name" value="AA_permease_2"/>
    <property type="match status" value="1"/>
</dbReference>
<dbReference type="KEGG" id="lsw:GTO87_08375"/>
<dbReference type="InterPro" id="IPR002293">
    <property type="entry name" value="AA/rel_permease1"/>
</dbReference>
<keyword evidence="3 5" id="KW-1133">Transmembrane helix</keyword>
<feature type="transmembrane region" description="Helical" evidence="5">
    <location>
        <begin position="350"/>
        <end position="366"/>
    </location>
</feature>